<dbReference type="InterPro" id="IPR023430">
    <property type="entry name" value="Pept_HybD-like_dom_sf"/>
</dbReference>
<dbReference type="GO" id="GO:0008047">
    <property type="term" value="F:enzyme activator activity"/>
    <property type="evidence" value="ECO:0007669"/>
    <property type="project" value="InterPro"/>
</dbReference>
<dbReference type="CDD" id="cd00518">
    <property type="entry name" value="H2MP"/>
    <property type="match status" value="1"/>
</dbReference>
<sequence length="153" mass="16329">MKVLVVGIGHAFRRDDGIGPLVAERLAAMALDGVEVLIHHGEGTDLMTRWRGYDLVVLVDATLSGAAAGTVRSWDGAEPLPTSCFAKTSHVFGLAEAVEMARLLGDLPPRLRIIGIEGADFSPGQTITPSVLESLDEVIMMVVAFIRTNPHSK</sequence>
<comment type="similarity">
    <text evidence="1">Belongs to the peptidase A31 family.</text>
</comment>
<organism evidence="5">
    <name type="scientific">Magnetospirillum gryphiswaldense</name>
    <dbReference type="NCBI Taxonomy" id="55518"/>
    <lineage>
        <taxon>Bacteria</taxon>
        <taxon>Pseudomonadati</taxon>
        <taxon>Pseudomonadota</taxon>
        <taxon>Alphaproteobacteria</taxon>
        <taxon>Rhodospirillales</taxon>
        <taxon>Rhodospirillaceae</taxon>
        <taxon>Magnetospirillum</taxon>
    </lineage>
</organism>
<dbReference type="SUPFAM" id="SSF53163">
    <property type="entry name" value="HybD-like"/>
    <property type="match status" value="1"/>
</dbReference>
<gene>
    <name evidence="5" type="ORF">MGR_3557</name>
</gene>
<dbReference type="GO" id="GO:0016485">
    <property type="term" value="P:protein processing"/>
    <property type="evidence" value="ECO:0007669"/>
    <property type="project" value="TreeGrafter"/>
</dbReference>
<dbReference type="NCBIfam" id="TIGR00072">
    <property type="entry name" value="hydrog_prot"/>
    <property type="match status" value="1"/>
</dbReference>
<keyword evidence="2 5" id="KW-0645">Protease</keyword>
<proteinExistence type="inferred from homology"/>
<dbReference type="InterPro" id="IPR000671">
    <property type="entry name" value="Peptidase_A31"/>
</dbReference>
<dbReference type="PANTHER" id="PTHR30302">
    <property type="entry name" value="HYDROGENASE 1 MATURATION PROTEASE"/>
    <property type="match status" value="1"/>
</dbReference>
<evidence type="ECO:0000256" key="1">
    <source>
        <dbReference type="ARBA" id="ARBA00006814"/>
    </source>
</evidence>
<evidence type="ECO:0000313" key="5">
    <source>
        <dbReference type="EMBL" id="CAM77054.1"/>
    </source>
</evidence>
<evidence type="ECO:0000256" key="4">
    <source>
        <dbReference type="ARBA" id="ARBA00022801"/>
    </source>
</evidence>
<evidence type="ECO:0000256" key="3">
    <source>
        <dbReference type="ARBA" id="ARBA00022750"/>
    </source>
</evidence>
<reference evidence="5" key="1">
    <citation type="journal article" date="2007" name="J. Bacteriol.">
        <title>Comparative genome analysis of four magnetotactic bacteria reveals a complex set of group-specific genes implicated in magnetosome biomineralization and function.</title>
        <authorList>
            <person name="Richter M."/>
            <person name="Kube M."/>
            <person name="Bazylinski D.A."/>
            <person name="Lombardot T."/>
            <person name="Gloeckner F.O."/>
            <person name="Reinhardt R."/>
            <person name="Schueler D."/>
        </authorList>
    </citation>
    <scope>NUCLEOTIDE SEQUENCE</scope>
    <source>
        <strain evidence="5">MSR-1</strain>
    </source>
</reference>
<keyword evidence="4" id="KW-0378">Hydrolase</keyword>
<dbReference type="EMBL" id="CU459003">
    <property type="protein sequence ID" value="CAM77054.1"/>
    <property type="molecule type" value="Genomic_DNA"/>
</dbReference>
<protein>
    <submittedName>
        <fullName evidence="5">Hydrogenase maturation protease family protein</fullName>
    </submittedName>
</protein>
<dbReference type="AlphaFoldDB" id="A4U2E7"/>
<name>A4U2E7_9PROT</name>
<dbReference type="Gene3D" id="3.40.50.1450">
    <property type="entry name" value="HybD-like"/>
    <property type="match status" value="1"/>
</dbReference>
<dbReference type="GO" id="GO:0004190">
    <property type="term" value="F:aspartic-type endopeptidase activity"/>
    <property type="evidence" value="ECO:0007669"/>
    <property type="project" value="UniProtKB-KW"/>
</dbReference>
<evidence type="ECO:0000256" key="2">
    <source>
        <dbReference type="ARBA" id="ARBA00022670"/>
    </source>
</evidence>
<keyword evidence="3" id="KW-0064">Aspartyl protease</keyword>
<accession>A4U2E7</accession>
<dbReference type="RefSeq" id="WP_106002091.1">
    <property type="nucleotide sequence ID" value="NZ_CP027527.1"/>
</dbReference>
<dbReference type="PANTHER" id="PTHR30302:SF1">
    <property type="entry name" value="HYDROGENASE 2 MATURATION PROTEASE"/>
    <property type="match status" value="1"/>
</dbReference>
<dbReference type="Pfam" id="PF01750">
    <property type="entry name" value="HycI"/>
    <property type="match status" value="1"/>
</dbReference>